<keyword evidence="6" id="KW-1185">Reference proteome</keyword>
<dbReference type="AlphaFoldDB" id="A0A2S7SPV1"/>
<feature type="domain" description="P/Homo B" evidence="4">
    <location>
        <begin position="16"/>
        <end position="167"/>
    </location>
</feature>
<name>A0A2S7SPV1_9BACT</name>
<proteinExistence type="predicted"/>
<dbReference type="SUPFAM" id="SSF49785">
    <property type="entry name" value="Galactose-binding domain-like"/>
    <property type="match status" value="1"/>
</dbReference>
<dbReference type="Pfam" id="PF18962">
    <property type="entry name" value="Por_Secre_tail"/>
    <property type="match status" value="1"/>
</dbReference>
<evidence type="ECO:0000256" key="1">
    <source>
        <dbReference type="ARBA" id="ARBA00022670"/>
    </source>
</evidence>
<dbReference type="Pfam" id="PF08757">
    <property type="entry name" value="CotH"/>
    <property type="match status" value="1"/>
</dbReference>
<dbReference type="OrthoDB" id="9803752at2"/>
<dbReference type="InterPro" id="IPR008979">
    <property type="entry name" value="Galactose-bd-like_sf"/>
</dbReference>
<dbReference type="PROSITE" id="PS51829">
    <property type="entry name" value="P_HOMO_B"/>
    <property type="match status" value="1"/>
</dbReference>
<dbReference type="Gene3D" id="2.60.120.260">
    <property type="entry name" value="Galactose-binding domain-like"/>
    <property type="match status" value="1"/>
</dbReference>
<accession>A0A2S7SPV1</accession>
<keyword evidence="2" id="KW-0378">Hydrolase</keyword>
<reference evidence="5 6" key="1">
    <citation type="submission" date="2018-01" db="EMBL/GenBank/DDBJ databases">
        <title>A novel member of the phylum Bacteroidetes isolated from glacier ice.</title>
        <authorList>
            <person name="Liu Q."/>
            <person name="Xin Y.-H."/>
        </authorList>
    </citation>
    <scope>NUCLEOTIDE SEQUENCE [LARGE SCALE GENOMIC DNA]</scope>
    <source>
        <strain evidence="5 6">RB1R16</strain>
    </source>
</reference>
<dbReference type="NCBIfam" id="TIGR04183">
    <property type="entry name" value="Por_Secre_tail"/>
    <property type="match status" value="1"/>
</dbReference>
<evidence type="ECO:0000313" key="5">
    <source>
        <dbReference type="EMBL" id="PQJ08929.1"/>
    </source>
</evidence>
<dbReference type="GO" id="GO:0006508">
    <property type="term" value="P:proteolysis"/>
    <property type="evidence" value="ECO:0007669"/>
    <property type="project" value="UniProtKB-KW"/>
</dbReference>
<keyword evidence="3" id="KW-0732">Signal</keyword>
<evidence type="ECO:0000256" key="3">
    <source>
        <dbReference type="SAM" id="SignalP"/>
    </source>
</evidence>
<keyword evidence="1" id="KW-0645">Protease</keyword>
<dbReference type="InterPro" id="IPR002884">
    <property type="entry name" value="P_dom"/>
</dbReference>
<evidence type="ECO:0000259" key="4">
    <source>
        <dbReference type="PROSITE" id="PS51829"/>
    </source>
</evidence>
<dbReference type="RefSeq" id="WP_105041357.1">
    <property type="nucleotide sequence ID" value="NZ_PPSL01000010.1"/>
</dbReference>
<protein>
    <recommendedName>
        <fullName evidence="4">P/Homo B domain-containing protein</fullName>
    </recommendedName>
</protein>
<dbReference type="InterPro" id="IPR014867">
    <property type="entry name" value="Spore_coat_CotH_CotH2/3/7"/>
</dbReference>
<evidence type="ECO:0000256" key="2">
    <source>
        <dbReference type="ARBA" id="ARBA00022801"/>
    </source>
</evidence>
<sequence length="690" mass="77398">MSKYMYAVILFFSLNSDAQTFSGTGGLIPDAGPAVYFTLNISSLPVVPLNHTFGLVQVCIHINHTYDGDLEAKLIAPDGTVVSLFTNIGGGGANFTGTCFDSSSSSLPLGGSTPPFTGTFLPEGCLGNINNGQNGNGVWTLMVKDDAASDTGSVIDWQLTFGSNAPTPLVISSDIPLVVLNTNGQTILDGTRIFSKMKIIDNGLGSVNHSTDPGNVFDGNIDISIRGASSASYPQKSYVLTTYRSDTSADSNVVVFGMPSEHDWILLSGYNDKSFIRNTLMFTLFNSMGHYATRTRHCEVMLNGEYVGVYIFVEKIKRDANRVNISKLRRSDTTGDQLTGGYIIEHNFPIPGWTTHYAPDSCNTRFYEFKYNYPSFDSIQPQQDMYIQHVIDTLENRLYGTSPIDTTWGYRPKINTSSFVDYLLCNEMSWNNDGFKKSMFFHKNKDSHDPTLHAGPIWDFDWSLKRMPWTPPDYSGWMYTEDPCNGDVLFLPWWKIMMSDTIFQNEVRCHWEYFRQHSFHTDSINRYIDSMALILNQAQQRHFTRWTILGINVGTPEAPPFSLSYQEEIDTLKSITQKRMLWMDANLPGHCYNPYNPNPVTSAIAIQNTNTNMLKCSPNPVVNTFNISYKGDGPTTLKIYSYLGQLIQFQRISSTSFDLPVDCSTWSSGIYLVSLQQVNGEQSFIKVIKE</sequence>
<comment type="caution">
    <text evidence="5">The sequence shown here is derived from an EMBL/GenBank/DDBJ whole genome shotgun (WGS) entry which is preliminary data.</text>
</comment>
<dbReference type="Proteomes" id="UP000239872">
    <property type="component" value="Unassembled WGS sequence"/>
</dbReference>
<dbReference type="InterPro" id="IPR026444">
    <property type="entry name" value="Secre_tail"/>
</dbReference>
<organism evidence="5 6">
    <name type="scientific">Flavipsychrobacter stenotrophus</name>
    <dbReference type="NCBI Taxonomy" id="2077091"/>
    <lineage>
        <taxon>Bacteria</taxon>
        <taxon>Pseudomonadati</taxon>
        <taxon>Bacteroidota</taxon>
        <taxon>Chitinophagia</taxon>
        <taxon>Chitinophagales</taxon>
        <taxon>Chitinophagaceae</taxon>
        <taxon>Flavipsychrobacter</taxon>
    </lineage>
</organism>
<dbReference type="GO" id="GO:0004252">
    <property type="term" value="F:serine-type endopeptidase activity"/>
    <property type="evidence" value="ECO:0007669"/>
    <property type="project" value="InterPro"/>
</dbReference>
<feature type="chain" id="PRO_5015783816" description="P/Homo B domain-containing protein" evidence="3">
    <location>
        <begin position="19"/>
        <end position="690"/>
    </location>
</feature>
<gene>
    <name evidence="5" type="ORF">CJD36_021945</name>
</gene>
<dbReference type="EMBL" id="PPSL01000010">
    <property type="protein sequence ID" value="PQJ08929.1"/>
    <property type="molecule type" value="Genomic_DNA"/>
</dbReference>
<dbReference type="Pfam" id="PF01483">
    <property type="entry name" value="P_proprotein"/>
    <property type="match status" value="1"/>
</dbReference>
<evidence type="ECO:0000313" key="6">
    <source>
        <dbReference type="Proteomes" id="UP000239872"/>
    </source>
</evidence>
<feature type="signal peptide" evidence="3">
    <location>
        <begin position="1"/>
        <end position="18"/>
    </location>
</feature>